<proteinExistence type="predicted"/>
<accession>A0ACC2G3G7</accession>
<dbReference type="Proteomes" id="UP001157502">
    <property type="component" value="Chromosome 18"/>
</dbReference>
<comment type="caution">
    <text evidence="1">The sequence shown here is derived from an EMBL/GenBank/DDBJ whole genome shotgun (WGS) entry which is preliminary data.</text>
</comment>
<organism evidence="1 2">
    <name type="scientific">Dallia pectoralis</name>
    <name type="common">Alaska blackfish</name>
    <dbReference type="NCBI Taxonomy" id="75939"/>
    <lineage>
        <taxon>Eukaryota</taxon>
        <taxon>Metazoa</taxon>
        <taxon>Chordata</taxon>
        <taxon>Craniata</taxon>
        <taxon>Vertebrata</taxon>
        <taxon>Euteleostomi</taxon>
        <taxon>Actinopterygii</taxon>
        <taxon>Neopterygii</taxon>
        <taxon>Teleostei</taxon>
        <taxon>Protacanthopterygii</taxon>
        <taxon>Esociformes</taxon>
        <taxon>Umbridae</taxon>
        <taxon>Dallia</taxon>
    </lineage>
</organism>
<reference evidence="1" key="1">
    <citation type="submission" date="2021-05" db="EMBL/GenBank/DDBJ databases">
        <authorList>
            <person name="Pan Q."/>
            <person name="Jouanno E."/>
            <person name="Zahm M."/>
            <person name="Klopp C."/>
            <person name="Cabau C."/>
            <person name="Louis A."/>
            <person name="Berthelot C."/>
            <person name="Parey E."/>
            <person name="Roest Crollius H."/>
            <person name="Montfort J."/>
            <person name="Robinson-Rechavi M."/>
            <person name="Bouchez O."/>
            <person name="Lampietro C."/>
            <person name="Lopez Roques C."/>
            <person name="Donnadieu C."/>
            <person name="Postlethwait J."/>
            <person name="Bobe J."/>
            <person name="Dillon D."/>
            <person name="Chandos A."/>
            <person name="von Hippel F."/>
            <person name="Guiguen Y."/>
        </authorList>
    </citation>
    <scope>NUCLEOTIDE SEQUENCE</scope>
    <source>
        <strain evidence="1">YG-Jan2019</strain>
    </source>
</reference>
<evidence type="ECO:0000313" key="2">
    <source>
        <dbReference type="Proteomes" id="UP001157502"/>
    </source>
</evidence>
<sequence>MQRSCQGMFLSRSQTEGPRQRILVWYLQGQFIPGSKPDGKEQLGTTPTAESPRRLKKETLINLSAGRPGRHSSTGAFENRCAADDSSRFRWKRVKRAHTRPHTSLVSRQRAGKSIPPGQNTGVSSCFYNVSTVPLDDLMKVRSPKATVVKEQTEVLIPGKLRPLEVWSPRRGERVTNSCGSFLLSAPQ</sequence>
<gene>
    <name evidence="1" type="ORF">DPEC_G00219830</name>
</gene>
<keyword evidence="2" id="KW-1185">Reference proteome</keyword>
<dbReference type="EMBL" id="CM055745">
    <property type="protein sequence ID" value="KAJ7998172.1"/>
    <property type="molecule type" value="Genomic_DNA"/>
</dbReference>
<name>A0ACC2G3G7_DALPE</name>
<protein>
    <submittedName>
        <fullName evidence="1">Uncharacterized protein</fullName>
    </submittedName>
</protein>
<evidence type="ECO:0000313" key="1">
    <source>
        <dbReference type="EMBL" id="KAJ7998172.1"/>
    </source>
</evidence>